<name>A0A8B6G522_MYTGA</name>
<gene>
    <name evidence="1" type="ORF">MGAL_10B039402</name>
</gene>
<dbReference type="AlphaFoldDB" id="A0A8B6G522"/>
<dbReference type="Proteomes" id="UP000596742">
    <property type="component" value="Unassembled WGS sequence"/>
</dbReference>
<proteinExistence type="predicted"/>
<accession>A0A8B6G522</accession>
<sequence length="144" mass="16372">MVFLSTYPVNRLTVANLANVARWYRCVGYNIGPMWQIVVRCRKFMLAAQHWPYVESSSSQAPSTTIQPHCSPTGNTILQLSPDQIANLGTYRSWFLHSCEADIGYPAGDLSIEIMKSGDLEFRTLMLQLKAHRTTKHHAKFIEK</sequence>
<organism evidence="1 2">
    <name type="scientific">Mytilus galloprovincialis</name>
    <name type="common">Mediterranean mussel</name>
    <dbReference type="NCBI Taxonomy" id="29158"/>
    <lineage>
        <taxon>Eukaryota</taxon>
        <taxon>Metazoa</taxon>
        <taxon>Spiralia</taxon>
        <taxon>Lophotrochozoa</taxon>
        <taxon>Mollusca</taxon>
        <taxon>Bivalvia</taxon>
        <taxon>Autobranchia</taxon>
        <taxon>Pteriomorphia</taxon>
        <taxon>Mytilida</taxon>
        <taxon>Mytiloidea</taxon>
        <taxon>Mytilidae</taxon>
        <taxon>Mytilinae</taxon>
        <taxon>Mytilus</taxon>
    </lineage>
</organism>
<evidence type="ECO:0000313" key="2">
    <source>
        <dbReference type="Proteomes" id="UP000596742"/>
    </source>
</evidence>
<reference evidence="1" key="1">
    <citation type="submission" date="2018-11" db="EMBL/GenBank/DDBJ databases">
        <authorList>
            <person name="Alioto T."/>
            <person name="Alioto T."/>
        </authorList>
    </citation>
    <scope>NUCLEOTIDE SEQUENCE</scope>
</reference>
<evidence type="ECO:0000313" key="1">
    <source>
        <dbReference type="EMBL" id="VDI58786.1"/>
    </source>
</evidence>
<dbReference type="EMBL" id="UYJE01007886">
    <property type="protein sequence ID" value="VDI58786.1"/>
    <property type="molecule type" value="Genomic_DNA"/>
</dbReference>
<comment type="caution">
    <text evidence="1">The sequence shown here is derived from an EMBL/GenBank/DDBJ whole genome shotgun (WGS) entry which is preliminary data.</text>
</comment>
<keyword evidence="2" id="KW-1185">Reference proteome</keyword>
<protein>
    <submittedName>
        <fullName evidence="1">Uncharacterized protein</fullName>
    </submittedName>
</protein>